<dbReference type="PANTHER" id="PTHR11364">
    <property type="entry name" value="THIOSULFATE SULFERTANSFERASE"/>
    <property type="match status" value="1"/>
</dbReference>
<protein>
    <submittedName>
        <fullName evidence="5">Thiosulfate sulfurtransferase, rhodanese</fullName>
        <ecNumber evidence="5">2.8.1.1</ecNumber>
    </submittedName>
</protein>
<evidence type="ECO:0000259" key="4">
    <source>
        <dbReference type="PROSITE" id="PS50206"/>
    </source>
</evidence>
<dbReference type="SUPFAM" id="SSF52821">
    <property type="entry name" value="Rhodanese/Cell cycle control phosphatase"/>
    <property type="match status" value="2"/>
</dbReference>
<accession>A0A6J4KK98</accession>
<dbReference type="EMBL" id="CADCUB010000017">
    <property type="protein sequence ID" value="CAA9308020.1"/>
    <property type="molecule type" value="Genomic_DNA"/>
</dbReference>
<name>A0A6J4KK98_9ACTN</name>
<evidence type="ECO:0000256" key="2">
    <source>
        <dbReference type="ARBA" id="ARBA00022737"/>
    </source>
</evidence>
<feature type="region of interest" description="Disordered" evidence="3">
    <location>
        <begin position="170"/>
        <end position="199"/>
    </location>
</feature>
<dbReference type="AlphaFoldDB" id="A0A6J4KK98"/>
<keyword evidence="1 5" id="KW-0808">Transferase</keyword>
<evidence type="ECO:0000256" key="3">
    <source>
        <dbReference type="SAM" id="MobiDB-lite"/>
    </source>
</evidence>
<dbReference type="CDD" id="cd01448">
    <property type="entry name" value="TST_Repeat_1"/>
    <property type="match status" value="1"/>
</dbReference>
<keyword evidence="2" id="KW-0677">Repeat</keyword>
<feature type="domain" description="Rhodanese" evidence="4">
    <location>
        <begin position="153"/>
        <end position="265"/>
    </location>
</feature>
<reference evidence="5" key="1">
    <citation type="submission" date="2020-02" db="EMBL/GenBank/DDBJ databases">
        <authorList>
            <person name="Meier V. D."/>
        </authorList>
    </citation>
    <scope>NUCLEOTIDE SEQUENCE</scope>
    <source>
        <strain evidence="5">AVDCRST_MAG07</strain>
    </source>
</reference>
<dbReference type="SMART" id="SM00450">
    <property type="entry name" value="RHOD"/>
    <property type="match status" value="2"/>
</dbReference>
<evidence type="ECO:0000256" key="1">
    <source>
        <dbReference type="ARBA" id="ARBA00022679"/>
    </source>
</evidence>
<evidence type="ECO:0000313" key="5">
    <source>
        <dbReference type="EMBL" id="CAA9308020.1"/>
    </source>
</evidence>
<feature type="domain" description="Rhodanese" evidence="4">
    <location>
        <begin position="14"/>
        <end position="130"/>
    </location>
</feature>
<dbReference type="CDD" id="cd01449">
    <property type="entry name" value="TST_Repeat_2"/>
    <property type="match status" value="1"/>
</dbReference>
<organism evidence="5">
    <name type="scientific">uncultured Frankineae bacterium</name>
    <dbReference type="NCBI Taxonomy" id="437475"/>
    <lineage>
        <taxon>Bacteria</taxon>
        <taxon>Bacillati</taxon>
        <taxon>Actinomycetota</taxon>
        <taxon>Actinomycetes</taxon>
        <taxon>Frankiales</taxon>
        <taxon>environmental samples</taxon>
    </lineage>
</organism>
<dbReference type="Pfam" id="PF00581">
    <property type="entry name" value="Rhodanese"/>
    <property type="match status" value="1"/>
</dbReference>
<dbReference type="InterPro" id="IPR045078">
    <property type="entry name" value="TST/MPST-like"/>
</dbReference>
<dbReference type="PROSITE" id="PS50206">
    <property type="entry name" value="RHODANESE_3"/>
    <property type="match status" value="2"/>
</dbReference>
<gene>
    <name evidence="5" type="ORF">AVDCRST_MAG07-238</name>
</gene>
<dbReference type="PANTHER" id="PTHR11364:SF27">
    <property type="entry name" value="SULFURTRANSFERASE"/>
    <property type="match status" value="1"/>
</dbReference>
<dbReference type="InterPro" id="IPR001307">
    <property type="entry name" value="Thiosulphate_STrfase_CS"/>
</dbReference>
<dbReference type="Gene3D" id="3.40.250.10">
    <property type="entry name" value="Rhodanese-like domain"/>
    <property type="match status" value="2"/>
</dbReference>
<proteinExistence type="predicted"/>
<sequence length="280" mass="29527">MIPPFLSRSAWRERADEVVLVDVRRDGAEPGRAAYERAHLPGAVFVDLERVLSGPPSPQEGRHPLPTPEAFAEGMSRAGIGDDDTVVAYDDEGGVLAARLVWMLRVTGHAAALLDPGLRDDDRTDDGHVARPARPFSARPWPVAALAGLADATDPRHVVLDARSRARYLGAPDPLDPRPGHVPGARSLPARDWVGDDGRLLPEPQLRARLAGAGVEDGAPVVSGCGSGVTACHTLLVMEHVGLTGGRLWPGSWSQYAADPHRPVELADPYAGPGTGGPGA</sequence>
<dbReference type="GO" id="GO:0004792">
    <property type="term" value="F:thiosulfate-cyanide sulfurtransferase activity"/>
    <property type="evidence" value="ECO:0007669"/>
    <property type="project" value="UniProtKB-EC"/>
</dbReference>
<dbReference type="EC" id="2.8.1.1" evidence="5"/>
<dbReference type="InterPro" id="IPR001763">
    <property type="entry name" value="Rhodanese-like_dom"/>
</dbReference>
<dbReference type="InterPro" id="IPR036873">
    <property type="entry name" value="Rhodanese-like_dom_sf"/>
</dbReference>
<dbReference type="PROSITE" id="PS00380">
    <property type="entry name" value="RHODANESE_1"/>
    <property type="match status" value="1"/>
</dbReference>